<name>A0A9P5YGP1_9AGAR</name>
<dbReference type="EMBL" id="MU150229">
    <property type="protein sequence ID" value="KAF9469577.1"/>
    <property type="molecule type" value="Genomic_DNA"/>
</dbReference>
<protein>
    <recommendedName>
        <fullName evidence="3">F-box domain-containing protein</fullName>
    </recommendedName>
</protein>
<evidence type="ECO:0000313" key="1">
    <source>
        <dbReference type="EMBL" id="KAF9469577.1"/>
    </source>
</evidence>
<dbReference type="SUPFAM" id="SSF81383">
    <property type="entry name" value="F-box domain"/>
    <property type="match status" value="1"/>
</dbReference>
<gene>
    <name evidence="1" type="ORF">BDZ94DRAFT_1180773</name>
</gene>
<dbReference type="Proteomes" id="UP000807353">
    <property type="component" value="Unassembled WGS sequence"/>
</dbReference>
<reference evidence="1" key="1">
    <citation type="submission" date="2020-11" db="EMBL/GenBank/DDBJ databases">
        <authorList>
            <consortium name="DOE Joint Genome Institute"/>
            <person name="Ahrendt S."/>
            <person name="Riley R."/>
            <person name="Andreopoulos W."/>
            <person name="Labutti K."/>
            <person name="Pangilinan J."/>
            <person name="Ruiz-Duenas F.J."/>
            <person name="Barrasa J.M."/>
            <person name="Sanchez-Garcia M."/>
            <person name="Camarero S."/>
            <person name="Miyauchi S."/>
            <person name="Serrano A."/>
            <person name="Linde D."/>
            <person name="Babiker R."/>
            <person name="Drula E."/>
            <person name="Ayuso-Fernandez I."/>
            <person name="Pacheco R."/>
            <person name="Padilla G."/>
            <person name="Ferreira P."/>
            <person name="Barriuso J."/>
            <person name="Kellner H."/>
            <person name="Castanera R."/>
            <person name="Alfaro M."/>
            <person name="Ramirez L."/>
            <person name="Pisabarro A.G."/>
            <person name="Kuo A."/>
            <person name="Tritt A."/>
            <person name="Lipzen A."/>
            <person name="He G."/>
            <person name="Yan M."/>
            <person name="Ng V."/>
            <person name="Cullen D."/>
            <person name="Martin F."/>
            <person name="Rosso M.-N."/>
            <person name="Henrissat B."/>
            <person name="Hibbett D."/>
            <person name="Martinez A.T."/>
            <person name="Grigoriev I.V."/>
        </authorList>
    </citation>
    <scope>NUCLEOTIDE SEQUENCE</scope>
    <source>
        <strain evidence="1">CBS 247.69</strain>
    </source>
</reference>
<dbReference type="AlphaFoldDB" id="A0A9P5YGP1"/>
<keyword evidence="2" id="KW-1185">Reference proteome</keyword>
<proteinExistence type="predicted"/>
<dbReference type="InterPro" id="IPR036047">
    <property type="entry name" value="F-box-like_dom_sf"/>
</dbReference>
<evidence type="ECO:0000313" key="2">
    <source>
        <dbReference type="Proteomes" id="UP000807353"/>
    </source>
</evidence>
<accession>A0A9P5YGP1</accession>
<organism evidence="1 2">
    <name type="scientific">Collybia nuda</name>
    <dbReference type="NCBI Taxonomy" id="64659"/>
    <lineage>
        <taxon>Eukaryota</taxon>
        <taxon>Fungi</taxon>
        <taxon>Dikarya</taxon>
        <taxon>Basidiomycota</taxon>
        <taxon>Agaricomycotina</taxon>
        <taxon>Agaricomycetes</taxon>
        <taxon>Agaricomycetidae</taxon>
        <taxon>Agaricales</taxon>
        <taxon>Tricholomatineae</taxon>
        <taxon>Clitocybaceae</taxon>
        <taxon>Collybia</taxon>
    </lineage>
</organism>
<dbReference type="OrthoDB" id="3219396at2759"/>
<dbReference type="CDD" id="cd09917">
    <property type="entry name" value="F-box_SF"/>
    <property type="match status" value="1"/>
</dbReference>
<evidence type="ECO:0008006" key="3">
    <source>
        <dbReference type="Google" id="ProtNLM"/>
    </source>
</evidence>
<sequence>MPALNAAILTPYLPNFLRKNFQRNSPCFIFRLPFDIHLDAIFLYLCVEDIICLRRVNKAFFLLTHEPIIWKRFLPYVKSPIPPLRPTFRYTLQSTDYEIEQLVTRAISLQDNWCSPRPIITSSAVLTTHYRVLEMKLLPGGKYLVASVKDAYSYRFFIIIYHLDHPKGYQALARAPTHTKAFDLQAKYCEFDGEQGIMIAYIRRMFQSGGPINVDPSDYSSTTEIDPAHPMTGELICFHVKLKSLDTLADPEIKPGSTQYKYIASNEPPPFSEVVSLASHVEMKDISIFEMNGLPYISVVQQPDRIVVIDLTKKTISTLLCHNHEDFSDLPHTIKATRVLPGQSNMLVVRCVQVVPKDREDTMQVTLVELFDLPDVPGRLIRAHPTDRYIRTDYCSTVHISDYGIPNSDLPLPPGPPPPISIFFQTLQPTGVIHHVLWPDIMTVPATSTHPAYTKYYYPLQFVCFQTQHISAPLATHVLPGARRALMYTVLPGDRKDAPAMISLRRYVNPEYQHQTYPIPREDRTAHILRKKWPSVPPKIYASFPLDPDSQQLYQNGGLAAIAWDEGIGRVCLAPVHGEQIQILDFAHMVHPDARFARWLRNQTIAMQGC</sequence>
<comment type="caution">
    <text evidence="1">The sequence shown here is derived from an EMBL/GenBank/DDBJ whole genome shotgun (WGS) entry which is preliminary data.</text>
</comment>